<protein>
    <recommendedName>
        <fullName evidence="8">EamA domain-containing protein</fullName>
    </recommendedName>
</protein>
<feature type="domain" description="EamA" evidence="8">
    <location>
        <begin position="192"/>
        <end position="326"/>
    </location>
</feature>
<evidence type="ECO:0000313" key="10">
    <source>
        <dbReference type="Proteomes" id="UP001161405"/>
    </source>
</evidence>
<name>A0ABQ5UVJ7_9HYPH</name>
<comment type="caution">
    <text evidence="9">The sequence shown here is derived from an EMBL/GenBank/DDBJ whole genome shotgun (WGS) entry which is preliminary data.</text>
</comment>
<dbReference type="PANTHER" id="PTHR32322">
    <property type="entry name" value="INNER MEMBRANE TRANSPORTER"/>
    <property type="match status" value="1"/>
</dbReference>
<dbReference type="Pfam" id="PF00892">
    <property type="entry name" value="EamA"/>
    <property type="match status" value="2"/>
</dbReference>
<proteinExistence type="inferred from homology"/>
<reference evidence="9" key="1">
    <citation type="journal article" date="2014" name="Int. J. Syst. Evol. Microbiol.">
        <title>Complete genome of a new Firmicutes species belonging to the dominant human colonic microbiota ('Ruminococcus bicirculans') reveals two chromosomes and a selective capacity to utilize plant glucans.</title>
        <authorList>
            <consortium name="NISC Comparative Sequencing Program"/>
            <person name="Wegmann U."/>
            <person name="Louis P."/>
            <person name="Goesmann A."/>
            <person name="Henrissat B."/>
            <person name="Duncan S.H."/>
            <person name="Flint H.J."/>
        </authorList>
    </citation>
    <scope>NUCLEOTIDE SEQUENCE</scope>
    <source>
        <strain evidence="9">NBRC 107169</strain>
    </source>
</reference>
<feature type="compositionally biased region" description="Polar residues" evidence="6">
    <location>
        <begin position="1"/>
        <end position="24"/>
    </location>
</feature>
<feature type="transmembrane region" description="Helical" evidence="7">
    <location>
        <begin position="252"/>
        <end position="273"/>
    </location>
</feature>
<feature type="transmembrane region" description="Helical" evidence="7">
    <location>
        <begin position="219"/>
        <end position="240"/>
    </location>
</feature>
<feature type="transmembrane region" description="Helical" evidence="7">
    <location>
        <begin position="310"/>
        <end position="329"/>
    </location>
</feature>
<evidence type="ECO:0000256" key="1">
    <source>
        <dbReference type="ARBA" id="ARBA00004141"/>
    </source>
</evidence>
<evidence type="ECO:0000256" key="2">
    <source>
        <dbReference type="ARBA" id="ARBA00007362"/>
    </source>
</evidence>
<gene>
    <name evidence="9" type="ORF">GCM10007879_22560</name>
</gene>
<feature type="transmembrane region" description="Helical" evidence="7">
    <location>
        <begin position="43"/>
        <end position="64"/>
    </location>
</feature>
<comment type="similarity">
    <text evidence="2">Belongs to the EamA transporter family.</text>
</comment>
<keyword evidence="3 7" id="KW-0812">Transmembrane</keyword>
<dbReference type="InterPro" id="IPR037185">
    <property type="entry name" value="EmrE-like"/>
</dbReference>
<dbReference type="InterPro" id="IPR000620">
    <property type="entry name" value="EamA_dom"/>
</dbReference>
<evidence type="ECO:0000259" key="8">
    <source>
        <dbReference type="Pfam" id="PF00892"/>
    </source>
</evidence>
<feature type="region of interest" description="Disordered" evidence="6">
    <location>
        <begin position="1"/>
        <end position="31"/>
    </location>
</feature>
<feature type="transmembrane region" description="Helical" evidence="7">
    <location>
        <begin position="132"/>
        <end position="154"/>
    </location>
</feature>
<keyword evidence="5 7" id="KW-0472">Membrane</keyword>
<dbReference type="EMBL" id="BSNI01000002">
    <property type="protein sequence ID" value="GLQ18007.1"/>
    <property type="molecule type" value="Genomic_DNA"/>
</dbReference>
<evidence type="ECO:0000256" key="4">
    <source>
        <dbReference type="ARBA" id="ARBA00022989"/>
    </source>
</evidence>
<dbReference type="SUPFAM" id="SSF103481">
    <property type="entry name" value="Multidrug resistance efflux transporter EmrE"/>
    <property type="match status" value="1"/>
</dbReference>
<feature type="domain" description="EamA" evidence="8">
    <location>
        <begin position="40"/>
        <end position="176"/>
    </location>
</feature>
<keyword evidence="4 7" id="KW-1133">Transmembrane helix</keyword>
<evidence type="ECO:0000256" key="7">
    <source>
        <dbReference type="SAM" id="Phobius"/>
    </source>
</evidence>
<comment type="subcellular location">
    <subcellularLocation>
        <location evidence="1">Membrane</location>
        <topology evidence="1">Multi-pass membrane protein</topology>
    </subcellularLocation>
</comment>
<feature type="transmembrane region" description="Helical" evidence="7">
    <location>
        <begin position="76"/>
        <end position="95"/>
    </location>
</feature>
<organism evidence="9 10">
    <name type="scientific">Maritalea porphyrae</name>
    <dbReference type="NCBI Taxonomy" id="880732"/>
    <lineage>
        <taxon>Bacteria</taxon>
        <taxon>Pseudomonadati</taxon>
        <taxon>Pseudomonadota</taxon>
        <taxon>Alphaproteobacteria</taxon>
        <taxon>Hyphomicrobiales</taxon>
        <taxon>Devosiaceae</taxon>
        <taxon>Maritalea</taxon>
    </lineage>
</organism>
<evidence type="ECO:0000256" key="5">
    <source>
        <dbReference type="ARBA" id="ARBA00023136"/>
    </source>
</evidence>
<feature type="transmembrane region" description="Helical" evidence="7">
    <location>
        <begin position="183"/>
        <end position="207"/>
    </location>
</feature>
<accession>A0ABQ5UVJ7</accession>
<evidence type="ECO:0000256" key="3">
    <source>
        <dbReference type="ARBA" id="ARBA00022692"/>
    </source>
</evidence>
<dbReference type="RefSeq" id="WP_284364564.1">
    <property type="nucleotide sequence ID" value="NZ_BSNI01000002.1"/>
</dbReference>
<dbReference type="PANTHER" id="PTHR32322:SF2">
    <property type="entry name" value="EAMA DOMAIN-CONTAINING PROTEIN"/>
    <property type="match status" value="1"/>
</dbReference>
<evidence type="ECO:0000256" key="6">
    <source>
        <dbReference type="SAM" id="MobiDB-lite"/>
    </source>
</evidence>
<sequence>MPTGPRTQTIQAQSQNLPNNTETTRSPHHGQVIDGREKLRGHFAMILFALLISASFSFGALAAPHIDPGALSASRFMLAAIVMGLIAFFTGNKLVERGQILPKSPQRFLVLGALMGVYFVTMFEALKIASPVSTGAVFTLMPMISAAFGVLFLAQRVSPRMMISLLIAAAGAVWVIFRGDLNALLSFNIGTGEMTFFVGVVCHGAYAPLVRKLNRGEPVVMFSFWTLLACAVVLTIYAAWGIVSTDWLNLPAVVYWAGLYLTIFTTALTFFLLQYASLRLPASKVMSYGYLTPSFIIVIEGVSGRGWVNPSVALGALVTVIALLVLAFAKEG</sequence>
<dbReference type="Proteomes" id="UP001161405">
    <property type="component" value="Unassembled WGS sequence"/>
</dbReference>
<feature type="transmembrane region" description="Helical" evidence="7">
    <location>
        <begin position="161"/>
        <end position="177"/>
    </location>
</feature>
<feature type="transmembrane region" description="Helical" evidence="7">
    <location>
        <begin position="107"/>
        <end position="126"/>
    </location>
</feature>
<keyword evidence="10" id="KW-1185">Reference proteome</keyword>
<feature type="transmembrane region" description="Helical" evidence="7">
    <location>
        <begin position="285"/>
        <end position="304"/>
    </location>
</feature>
<reference evidence="9" key="2">
    <citation type="submission" date="2023-01" db="EMBL/GenBank/DDBJ databases">
        <title>Draft genome sequence of Maritalea porphyrae strain NBRC 107169.</title>
        <authorList>
            <person name="Sun Q."/>
            <person name="Mori K."/>
        </authorList>
    </citation>
    <scope>NUCLEOTIDE SEQUENCE</scope>
    <source>
        <strain evidence="9">NBRC 107169</strain>
    </source>
</reference>
<evidence type="ECO:0000313" key="9">
    <source>
        <dbReference type="EMBL" id="GLQ18007.1"/>
    </source>
</evidence>
<dbReference type="InterPro" id="IPR050638">
    <property type="entry name" value="AA-Vitamin_Transporters"/>
</dbReference>